<gene>
    <name evidence="3" type="ORF">E4L96_12645</name>
</gene>
<dbReference type="InterPro" id="IPR036249">
    <property type="entry name" value="Thioredoxin-like_sf"/>
</dbReference>
<evidence type="ECO:0000259" key="1">
    <source>
        <dbReference type="Pfam" id="PF17171"/>
    </source>
</evidence>
<dbReference type="GO" id="GO:0005737">
    <property type="term" value="C:cytoplasm"/>
    <property type="evidence" value="ECO:0007669"/>
    <property type="project" value="TreeGrafter"/>
</dbReference>
<dbReference type="SFLD" id="SFLDS00019">
    <property type="entry name" value="Glutathione_Transferase_(cytos"/>
    <property type="match status" value="1"/>
</dbReference>
<dbReference type="PANTHER" id="PTHR12289:SF41">
    <property type="entry name" value="FAILED AXON CONNECTIONS-RELATED"/>
    <property type="match status" value="1"/>
</dbReference>
<dbReference type="CDD" id="cd03193">
    <property type="entry name" value="GST_C_Metaxin"/>
    <property type="match status" value="1"/>
</dbReference>
<dbReference type="SUPFAM" id="SSF47616">
    <property type="entry name" value="GST C-terminal domain-like"/>
    <property type="match status" value="1"/>
</dbReference>
<dbReference type="Gene3D" id="1.20.1050.10">
    <property type="match status" value="1"/>
</dbReference>
<dbReference type="SUPFAM" id="SSF52833">
    <property type="entry name" value="Thioredoxin-like"/>
    <property type="match status" value="1"/>
</dbReference>
<dbReference type="Pfam" id="PF17171">
    <property type="entry name" value="GST_C_6"/>
    <property type="match status" value="1"/>
</dbReference>
<evidence type="ECO:0000313" key="3">
    <source>
        <dbReference type="EMBL" id="TFW18780.1"/>
    </source>
</evidence>
<reference evidence="3 4" key="1">
    <citation type="submission" date="2019-03" db="EMBL/GenBank/DDBJ databases">
        <title>Draft Genome Sequence of Massilia arenosa sp. nov., a Novel Massilia Species Isolated from a Sandy-loam Maize Soil.</title>
        <authorList>
            <person name="Raths R."/>
            <person name="Peta V."/>
            <person name="Bucking H."/>
        </authorList>
    </citation>
    <scope>NUCLEOTIDE SEQUENCE [LARGE SCALE GENOMIC DNA]</scope>
    <source>
        <strain evidence="3 4">MC02</strain>
    </source>
</reference>
<dbReference type="OrthoDB" id="9810080at2"/>
<keyword evidence="4" id="KW-1185">Reference proteome</keyword>
<organism evidence="3 4">
    <name type="scientific">Zemynaea arenosa</name>
    <dbReference type="NCBI Taxonomy" id="2561931"/>
    <lineage>
        <taxon>Bacteria</taxon>
        <taxon>Pseudomonadati</taxon>
        <taxon>Pseudomonadota</taxon>
        <taxon>Betaproteobacteria</taxon>
        <taxon>Burkholderiales</taxon>
        <taxon>Oxalobacteraceae</taxon>
        <taxon>Telluria group</taxon>
        <taxon>Zemynaea</taxon>
    </lineage>
</organism>
<feature type="domain" description="Thioredoxin-like fold" evidence="2">
    <location>
        <begin position="20"/>
        <end position="114"/>
    </location>
</feature>
<protein>
    <submittedName>
        <fullName evidence="3">Glutathione S-transferase family protein</fullName>
    </submittedName>
</protein>
<evidence type="ECO:0000313" key="4">
    <source>
        <dbReference type="Proteomes" id="UP000298438"/>
    </source>
</evidence>
<dbReference type="Pfam" id="PF17172">
    <property type="entry name" value="GST_N_4"/>
    <property type="match status" value="1"/>
</dbReference>
<comment type="caution">
    <text evidence="3">The sequence shown here is derived from an EMBL/GenBank/DDBJ whole genome shotgun (WGS) entry which is preliminary data.</text>
</comment>
<dbReference type="PANTHER" id="PTHR12289">
    <property type="entry name" value="METAXIN RELATED"/>
    <property type="match status" value="1"/>
</dbReference>
<proteinExistence type="predicted"/>
<evidence type="ECO:0000259" key="2">
    <source>
        <dbReference type="Pfam" id="PF17172"/>
    </source>
</evidence>
<feature type="domain" description="Metaxin glutathione S-transferase" evidence="1">
    <location>
        <begin position="178"/>
        <end position="238"/>
    </location>
</feature>
<dbReference type="InterPro" id="IPR012336">
    <property type="entry name" value="Thioredoxin-like_fold"/>
</dbReference>
<dbReference type="InterPro" id="IPR033468">
    <property type="entry name" value="Metaxin_GST"/>
</dbReference>
<dbReference type="Gene3D" id="3.40.30.10">
    <property type="entry name" value="Glutaredoxin"/>
    <property type="match status" value="1"/>
</dbReference>
<dbReference type="GO" id="GO:0016740">
    <property type="term" value="F:transferase activity"/>
    <property type="evidence" value="ECO:0007669"/>
    <property type="project" value="UniProtKB-KW"/>
</dbReference>
<dbReference type="InterPro" id="IPR050931">
    <property type="entry name" value="Mito_Protein_Transport_Metaxin"/>
</dbReference>
<dbReference type="Proteomes" id="UP000298438">
    <property type="component" value="Unassembled WGS sequence"/>
</dbReference>
<dbReference type="InterPro" id="IPR036282">
    <property type="entry name" value="Glutathione-S-Trfase_C_sf"/>
</dbReference>
<dbReference type="InterPro" id="IPR040079">
    <property type="entry name" value="Glutathione_S-Trfase"/>
</dbReference>
<sequence>MIVYKYGFPAGVDTPDISSFVVKLETWLRMSGIPYDTRTGTRREMPVGKLPAARIDGQLLADSSLIIRHLQEHDPRALTDQHLTPLQRAQADAIKALIEKHLYFISFYGRWCVDAGFDRYRPLLADYASRSAAAWQRPLLPLLLPLLLPRVRRGKMRQAWEQGTGRFAPEQVVAMGCAALQSLQVLLDGQVFLFGDQPSTVDASLFGQLHTLMKHPFPGPLQDYALAQPGLVAYHDRIWQRYWRSPEPALRTSAAAAALRTD</sequence>
<keyword evidence="3" id="KW-0808">Transferase</keyword>
<dbReference type="SFLD" id="SFLDG01180">
    <property type="entry name" value="SUF1"/>
    <property type="match status" value="1"/>
</dbReference>
<name>A0A4Y9SDW4_9BURK</name>
<dbReference type="AlphaFoldDB" id="A0A4Y9SDW4"/>
<dbReference type="SFLD" id="SFLDG01200">
    <property type="entry name" value="SUF1.1"/>
    <property type="match status" value="1"/>
</dbReference>
<dbReference type="InterPro" id="IPR026928">
    <property type="entry name" value="FAX/IsoI-like"/>
</dbReference>
<dbReference type="EMBL" id="SPVF01000157">
    <property type="protein sequence ID" value="TFW18780.1"/>
    <property type="molecule type" value="Genomic_DNA"/>
</dbReference>
<accession>A0A4Y9SDW4</accession>